<dbReference type="Pfam" id="PF06935">
    <property type="entry name" value="DUF1284"/>
    <property type="match status" value="1"/>
</dbReference>
<reference evidence="1 2" key="1">
    <citation type="submission" date="2019-01" db="EMBL/GenBank/DDBJ databases">
        <title>Lactibacter flavus gen. nov., sp. nov., a novel bacterium of the family Propionibacteriaceae isolated from raw milk and dairy products.</title>
        <authorList>
            <person name="Huptas C."/>
            <person name="Wenning M."/>
            <person name="Breitenwieser F."/>
            <person name="Doll E."/>
            <person name="Von Neubeck M."/>
            <person name="Busse H.-J."/>
            <person name="Scherer S."/>
        </authorList>
    </citation>
    <scope>NUCLEOTIDE SEQUENCE [LARGE SCALE GENOMIC DNA]</scope>
    <source>
        <strain evidence="1 2">DSM 22130</strain>
    </source>
</reference>
<dbReference type="RefSeq" id="WP_131172163.1">
    <property type="nucleotide sequence ID" value="NZ_FXTL01000009.1"/>
</dbReference>
<organism evidence="1 2">
    <name type="scientific">Propioniciclava tarda</name>
    <dbReference type="NCBI Taxonomy" id="433330"/>
    <lineage>
        <taxon>Bacteria</taxon>
        <taxon>Bacillati</taxon>
        <taxon>Actinomycetota</taxon>
        <taxon>Actinomycetes</taxon>
        <taxon>Propionibacteriales</taxon>
        <taxon>Propionibacteriaceae</taxon>
        <taxon>Propioniciclava</taxon>
    </lineage>
</organism>
<dbReference type="EMBL" id="SDMR01000009">
    <property type="protein sequence ID" value="TBT94847.1"/>
    <property type="molecule type" value="Genomic_DNA"/>
</dbReference>
<dbReference type="AlphaFoldDB" id="A0A4Q9KK56"/>
<comment type="caution">
    <text evidence="1">The sequence shown here is derived from an EMBL/GenBank/DDBJ whole genome shotgun (WGS) entry which is preliminary data.</text>
</comment>
<gene>
    <name evidence="1" type="ORF">ET996_08685</name>
</gene>
<proteinExistence type="predicted"/>
<sequence length="135" mass="14283">MTIELRAHHLLCLLTYVGHGYTPAFAVNLDALCERLSAGEDVTLVEGPDAVCAPMLGLGHHCEEARLSARDAAARASLDPLLDLTGPIALDAATLRTLRSAFATGRVRNACAGCQWHELCTEVASEGFPGVRLSS</sequence>
<evidence type="ECO:0000313" key="1">
    <source>
        <dbReference type="EMBL" id="TBT94847.1"/>
    </source>
</evidence>
<protein>
    <submittedName>
        <fullName evidence="1">DUF1284 domain-containing protein</fullName>
    </submittedName>
</protein>
<dbReference type="InterPro" id="IPR009702">
    <property type="entry name" value="DUF1284"/>
</dbReference>
<dbReference type="Proteomes" id="UP000291933">
    <property type="component" value="Unassembled WGS sequence"/>
</dbReference>
<evidence type="ECO:0000313" key="2">
    <source>
        <dbReference type="Proteomes" id="UP000291933"/>
    </source>
</evidence>
<keyword evidence="2" id="KW-1185">Reference proteome</keyword>
<accession>A0A4Q9KK56</accession>
<name>A0A4Q9KK56_PROTD</name>
<dbReference type="OrthoDB" id="6195504at2"/>